<feature type="region of interest" description="Disordered" evidence="1">
    <location>
        <begin position="32"/>
        <end position="69"/>
    </location>
</feature>
<accession>H0R2W7</accession>
<dbReference type="EMBL" id="BAEH01000084">
    <property type="protein sequence ID" value="GAB19418.1"/>
    <property type="molecule type" value="Genomic_DNA"/>
</dbReference>
<organism evidence="3 4">
    <name type="scientific">Gordonia effusa NBRC 100432</name>
    <dbReference type="NCBI Taxonomy" id="1077974"/>
    <lineage>
        <taxon>Bacteria</taxon>
        <taxon>Bacillati</taxon>
        <taxon>Actinomycetota</taxon>
        <taxon>Actinomycetes</taxon>
        <taxon>Mycobacteriales</taxon>
        <taxon>Gordoniaceae</taxon>
        <taxon>Gordonia</taxon>
    </lineage>
</organism>
<sequence>MESRFRLLSRSSAAALIATVGIGATACGSDAVPGGDSAAPKTTAAQSAVVADDECQRTPPDGHIDRSGMNLNFHNGDIRIALSPIVATPTPAPPKPTPAVPAPAPPPGQKPAVPSSTTSTAPAAPKSQCFGFARWGNSDPSVPPDSLLFSFKGPSGLGAQVSFFVGDLTGGSPPPAGGAKRIVPPLVSPINAQVGVSVNGKYYQATQCSLKITAMASARAAGFFQCPTATTSEANPFVPSDDVAYDSDESTPPPGSATPPTTTTPQTASLSGWFNVTK</sequence>
<protein>
    <recommendedName>
        <fullName evidence="5">Lipoprotein</fullName>
    </recommendedName>
</protein>
<feature type="region of interest" description="Disordered" evidence="1">
    <location>
        <begin position="86"/>
        <end position="124"/>
    </location>
</feature>
<feature type="chain" id="PRO_5039580658" description="Lipoprotein" evidence="2">
    <location>
        <begin position="27"/>
        <end position="278"/>
    </location>
</feature>
<evidence type="ECO:0008006" key="5">
    <source>
        <dbReference type="Google" id="ProtNLM"/>
    </source>
</evidence>
<evidence type="ECO:0000313" key="4">
    <source>
        <dbReference type="Proteomes" id="UP000035034"/>
    </source>
</evidence>
<dbReference type="PROSITE" id="PS51257">
    <property type="entry name" value="PROKAR_LIPOPROTEIN"/>
    <property type="match status" value="1"/>
</dbReference>
<name>H0R2W7_9ACTN</name>
<feature type="region of interest" description="Disordered" evidence="1">
    <location>
        <begin position="235"/>
        <end position="278"/>
    </location>
</feature>
<feature type="compositionally biased region" description="Basic and acidic residues" evidence="1">
    <location>
        <begin position="54"/>
        <end position="66"/>
    </location>
</feature>
<feature type="compositionally biased region" description="Pro residues" evidence="1">
    <location>
        <begin position="90"/>
        <end position="109"/>
    </location>
</feature>
<proteinExistence type="predicted"/>
<feature type="compositionally biased region" description="Low complexity" evidence="1">
    <location>
        <begin position="110"/>
        <end position="124"/>
    </location>
</feature>
<reference evidence="3 4" key="1">
    <citation type="submission" date="2011-12" db="EMBL/GenBank/DDBJ databases">
        <title>Whole genome shotgun sequence of Gordonia effusa NBRC 100432.</title>
        <authorList>
            <person name="Yoshida I."/>
            <person name="Takarada H."/>
            <person name="Hosoyama A."/>
            <person name="Tsuchikane K."/>
            <person name="Katsumata H."/>
            <person name="Yamazaki S."/>
            <person name="Fujita N."/>
        </authorList>
    </citation>
    <scope>NUCLEOTIDE SEQUENCE [LARGE SCALE GENOMIC DNA]</scope>
    <source>
        <strain evidence="3 4">NBRC 100432</strain>
    </source>
</reference>
<dbReference type="eggNOG" id="ENOG5033V4K">
    <property type="taxonomic scope" value="Bacteria"/>
</dbReference>
<evidence type="ECO:0000313" key="3">
    <source>
        <dbReference type="EMBL" id="GAB19418.1"/>
    </source>
</evidence>
<dbReference type="AlphaFoldDB" id="H0R2W7"/>
<dbReference type="OrthoDB" id="4578175at2"/>
<feature type="signal peptide" evidence="2">
    <location>
        <begin position="1"/>
        <end position="26"/>
    </location>
</feature>
<keyword evidence="2" id="KW-0732">Signal</keyword>
<comment type="caution">
    <text evidence="3">The sequence shown here is derived from an EMBL/GenBank/DDBJ whole genome shotgun (WGS) entry which is preliminary data.</text>
</comment>
<dbReference type="Proteomes" id="UP000035034">
    <property type="component" value="Unassembled WGS sequence"/>
</dbReference>
<dbReference type="RefSeq" id="WP_007318753.1">
    <property type="nucleotide sequence ID" value="NZ_BAEH01000084.1"/>
</dbReference>
<evidence type="ECO:0000256" key="2">
    <source>
        <dbReference type="SAM" id="SignalP"/>
    </source>
</evidence>
<evidence type="ECO:0000256" key="1">
    <source>
        <dbReference type="SAM" id="MobiDB-lite"/>
    </source>
</evidence>
<keyword evidence="4" id="KW-1185">Reference proteome</keyword>
<feature type="compositionally biased region" description="Low complexity" evidence="1">
    <location>
        <begin position="258"/>
        <end position="269"/>
    </location>
</feature>
<dbReference type="STRING" id="1077974.GOEFS_084_00040"/>
<gene>
    <name evidence="3" type="ORF">GOEFS_084_00040</name>
</gene>